<protein>
    <recommendedName>
        <fullName evidence="1">Glycosyltransferase 2-like domain-containing protein</fullName>
    </recommendedName>
</protein>
<dbReference type="Proteomes" id="UP000503011">
    <property type="component" value="Chromosome"/>
</dbReference>
<dbReference type="EMBL" id="AP022871">
    <property type="protein sequence ID" value="BCB84810.1"/>
    <property type="molecule type" value="Genomic_DNA"/>
</dbReference>
<dbReference type="InterPro" id="IPR029044">
    <property type="entry name" value="Nucleotide-diphossugar_trans"/>
</dbReference>
<name>A0A6F8YFG6_9ACTN</name>
<dbReference type="RefSeq" id="WP_173156166.1">
    <property type="nucleotide sequence ID" value="NZ_AP022871.1"/>
</dbReference>
<dbReference type="KEGG" id="psuu:Psuf_021230"/>
<organism evidence="2 3">
    <name type="scientific">Phytohabitans suffuscus</name>
    <dbReference type="NCBI Taxonomy" id="624315"/>
    <lineage>
        <taxon>Bacteria</taxon>
        <taxon>Bacillati</taxon>
        <taxon>Actinomycetota</taxon>
        <taxon>Actinomycetes</taxon>
        <taxon>Micromonosporales</taxon>
        <taxon>Micromonosporaceae</taxon>
    </lineage>
</organism>
<dbReference type="PANTHER" id="PTHR43685:SF2">
    <property type="entry name" value="GLYCOSYLTRANSFERASE 2-LIKE DOMAIN-CONTAINING PROTEIN"/>
    <property type="match status" value="1"/>
</dbReference>
<gene>
    <name evidence="2" type="ORF">Psuf_021230</name>
</gene>
<proteinExistence type="predicted"/>
<sequence length="331" mass="35881">MDRIAPGSVSVVIPVHDNAGSVAACVRSVAAQTLRPAELILVDDRGRDGAVAVARRTLAGLGLANRVVAHERNRGAGAARNTGLAHASGTWVWFLDSDDEADPRFLARMVEAGTAYGAGIVACRTRRVGPDGTPREVDEPPWEREVAAGPEAARLLLRNRLRAYPCNKLFLRSALPAGVWDEGRAYEDFLPTLRLLLDAPRVALVDEPLYRYTANPVSVSARFGRHTFDLLAVAEDVRAELARRGLTRAWRAEHLGYRYLNVVLPLANMALRAEHRGNADRDTRAAVAAARGRTRIRDLVALAVAGWLRTAVAGGVLKLSPGLYSRVLASR</sequence>
<dbReference type="Gene3D" id="3.90.550.10">
    <property type="entry name" value="Spore Coat Polysaccharide Biosynthesis Protein SpsA, Chain A"/>
    <property type="match status" value="1"/>
</dbReference>
<dbReference type="PANTHER" id="PTHR43685">
    <property type="entry name" value="GLYCOSYLTRANSFERASE"/>
    <property type="match status" value="1"/>
</dbReference>
<dbReference type="SUPFAM" id="SSF53448">
    <property type="entry name" value="Nucleotide-diphospho-sugar transferases"/>
    <property type="match status" value="1"/>
</dbReference>
<accession>A0A6F8YFG6</accession>
<dbReference type="InterPro" id="IPR050834">
    <property type="entry name" value="Glycosyltransf_2"/>
</dbReference>
<reference evidence="2 3" key="2">
    <citation type="submission" date="2020-03" db="EMBL/GenBank/DDBJ databases">
        <authorList>
            <person name="Ichikawa N."/>
            <person name="Kimura A."/>
            <person name="Kitahashi Y."/>
            <person name="Uohara A."/>
        </authorList>
    </citation>
    <scope>NUCLEOTIDE SEQUENCE [LARGE SCALE GENOMIC DNA]</scope>
    <source>
        <strain evidence="2 3">NBRC 105367</strain>
    </source>
</reference>
<dbReference type="AlphaFoldDB" id="A0A6F8YFG6"/>
<evidence type="ECO:0000259" key="1">
    <source>
        <dbReference type="Pfam" id="PF00535"/>
    </source>
</evidence>
<dbReference type="InterPro" id="IPR001173">
    <property type="entry name" value="Glyco_trans_2-like"/>
</dbReference>
<reference evidence="2 3" key="1">
    <citation type="submission" date="2020-03" db="EMBL/GenBank/DDBJ databases">
        <title>Whole genome shotgun sequence of Phytohabitans suffuscus NBRC 105367.</title>
        <authorList>
            <person name="Komaki H."/>
            <person name="Tamura T."/>
        </authorList>
    </citation>
    <scope>NUCLEOTIDE SEQUENCE [LARGE SCALE GENOMIC DNA]</scope>
    <source>
        <strain evidence="2 3">NBRC 105367</strain>
    </source>
</reference>
<evidence type="ECO:0000313" key="3">
    <source>
        <dbReference type="Proteomes" id="UP000503011"/>
    </source>
</evidence>
<evidence type="ECO:0000313" key="2">
    <source>
        <dbReference type="EMBL" id="BCB84810.1"/>
    </source>
</evidence>
<keyword evidence="3" id="KW-1185">Reference proteome</keyword>
<feature type="domain" description="Glycosyltransferase 2-like" evidence="1">
    <location>
        <begin position="10"/>
        <end position="175"/>
    </location>
</feature>
<dbReference type="CDD" id="cd00761">
    <property type="entry name" value="Glyco_tranf_GTA_type"/>
    <property type="match status" value="1"/>
</dbReference>
<dbReference type="Pfam" id="PF00535">
    <property type="entry name" value="Glycos_transf_2"/>
    <property type="match status" value="1"/>
</dbReference>